<dbReference type="AlphaFoldDB" id="A0A0F6TTV4"/>
<dbReference type="Proteomes" id="UP000034085">
    <property type="component" value="Chromosome"/>
</dbReference>
<accession>A0A0F6TTV4</accession>
<dbReference type="PATRIC" id="fig|1261127.3.peg.868"/>
<organism evidence="1 2">
    <name type="scientific">Citrobacter amalonaticus Y19</name>
    <dbReference type="NCBI Taxonomy" id="1261127"/>
    <lineage>
        <taxon>Bacteria</taxon>
        <taxon>Pseudomonadati</taxon>
        <taxon>Pseudomonadota</taxon>
        <taxon>Gammaproteobacteria</taxon>
        <taxon>Enterobacterales</taxon>
        <taxon>Enterobacteriaceae</taxon>
        <taxon>Citrobacter</taxon>
    </lineage>
</organism>
<dbReference type="HOGENOM" id="CLU_1649120_0_0_6"/>
<evidence type="ECO:0000313" key="2">
    <source>
        <dbReference type="Proteomes" id="UP000034085"/>
    </source>
</evidence>
<proteinExistence type="predicted"/>
<dbReference type="KEGG" id="cama:F384_04245"/>
<dbReference type="RefSeq" id="WP_046477883.1">
    <property type="nucleotide sequence ID" value="NZ_CP011132.1"/>
</dbReference>
<name>A0A0F6TTV4_CITAM</name>
<reference evidence="1 2" key="1">
    <citation type="journal article" date="2013" name="Appl. Microbiol. Biotechnol.">
        <title>Glycerol assimilation and production of 1,3-propanediol by Citrobacter amalonaticus Y19.</title>
        <authorList>
            <person name="Ainala S.K."/>
            <person name="Ashok S."/>
            <person name="Ko Y."/>
            <person name="Park S."/>
        </authorList>
    </citation>
    <scope>NUCLEOTIDE SEQUENCE [LARGE SCALE GENOMIC DNA]</scope>
    <source>
        <strain evidence="1 2">Y19</strain>
    </source>
</reference>
<sequence length="160" mass="17990">MYQMLDLLKIIFIVSLALIVIKAADAMRPTEINCSSAISVNSPVNDDYLFEGTVYVRILTNGDGMISLSGVSFSKVKPESNRKHMLINYSFQVSSRQNNTFEIDDVRLSRRQRDKMDDNEASSIVQDLFDFKANRVNVEKLSNSYIFGGIAGATFICVEK</sequence>
<evidence type="ECO:0000313" key="1">
    <source>
        <dbReference type="EMBL" id="AKE58409.1"/>
    </source>
</evidence>
<dbReference type="EMBL" id="CP011132">
    <property type="protein sequence ID" value="AKE58409.1"/>
    <property type="molecule type" value="Genomic_DNA"/>
</dbReference>
<gene>
    <name evidence="1" type="ORF">F384_04245</name>
</gene>
<protein>
    <submittedName>
        <fullName evidence="1">Uncharacterized protein</fullName>
    </submittedName>
</protein>